<evidence type="ECO:0000313" key="11">
    <source>
        <dbReference type="Proteomes" id="UP000663845"/>
    </source>
</evidence>
<dbReference type="PANTHER" id="PTHR24243">
    <property type="entry name" value="G-PROTEIN COUPLED RECEPTOR"/>
    <property type="match status" value="1"/>
</dbReference>
<dbReference type="InterPro" id="IPR017452">
    <property type="entry name" value="GPCR_Rhodpsn_7TM"/>
</dbReference>
<accession>A0A813VB25</accession>
<dbReference type="Proteomes" id="UP000663845">
    <property type="component" value="Unassembled WGS sequence"/>
</dbReference>
<dbReference type="AlphaFoldDB" id="A0A813VB25"/>
<feature type="transmembrane region" description="Helical" evidence="8">
    <location>
        <begin position="341"/>
        <end position="362"/>
    </location>
</feature>
<keyword evidence="6" id="KW-0675">Receptor</keyword>
<gene>
    <name evidence="10" type="ORF">JYZ213_LOCUS7452</name>
</gene>
<evidence type="ECO:0000256" key="1">
    <source>
        <dbReference type="ARBA" id="ARBA00004141"/>
    </source>
</evidence>
<feature type="transmembrane region" description="Helical" evidence="8">
    <location>
        <begin position="252"/>
        <end position="275"/>
    </location>
</feature>
<dbReference type="GO" id="GO:0005886">
    <property type="term" value="C:plasma membrane"/>
    <property type="evidence" value="ECO:0007669"/>
    <property type="project" value="TreeGrafter"/>
</dbReference>
<evidence type="ECO:0000256" key="4">
    <source>
        <dbReference type="ARBA" id="ARBA00023040"/>
    </source>
</evidence>
<keyword evidence="3 8" id="KW-1133">Transmembrane helix</keyword>
<keyword evidence="4" id="KW-0297">G-protein coupled receptor</keyword>
<feature type="transmembrane region" description="Helical" evidence="8">
    <location>
        <begin position="126"/>
        <end position="149"/>
    </location>
</feature>
<dbReference type="EMBL" id="CAJNOG010000049">
    <property type="protein sequence ID" value="CAF0842729.1"/>
    <property type="molecule type" value="Genomic_DNA"/>
</dbReference>
<keyword evidence="5 8" id="KW-0472">Membrane</keyword>
<keyword evidence="7" id="KW-0807">Transducer</keyword>
<proteinExistence type="predicted"/>
<evidence type="ECO:0000256" key="5">
    <source>
        <dbReference type="ARBA" id="ARBA00023136"/>
    </source>
</evidence>
<feature type="transmembrane region" description="Helical" evidence="8">
    <location>
        <begin position="169"/>
        <end position="188"/>
    </location>
</feature>
<evidence type="ECO:0000256" key="7">
    <source>
        <dbReference type="ARBA" id="ARBA00023224"/>
    </source>
</evidence>
<feature type="transmembrane region" description="Helical" evidence="8">
    <location>
        <begin position="208"/>
        <end position="232"/>
    </location>
</feature>
<evidence type="ECO:0000313" key="10">
    <source>
        <dbReference type="EMBL" id="CAF0842729.1"/>
    </source>
</evidence>
<feature type="domain" description="G-protein coupled receptors family 1 profile" evidence="9">
    <location>
        <begin position="106"/>
        <end position="360"/>
    </location>
</feature>
<comment type="caution">
    <text evidence="10">The sequence shown here is derived from an EMBL/GenBank/DDBJ whole genome shotgun (WGS) entry which is preliminary data.</text>
</comment>
<dbReference type="PROSITE" id="PS50262">
    <property type="entry name" value="G_PROTEIN_RECEP_F1_2"/>
    <property type="match status" value="1"/>
</dbReference>
<feature type="transmembrane region" description="Helical" evidence="8">
    <location>
        <begin position="95"/>
        <end position="114"/>
    </location>
</feature>
<evidence type="ECO:0000256" key="3">
    <source>
        <dbReference type="ARBA" id="ARBA00022989"/>
    </source>
</evidence>
<evidence type="ECO:0000259" key="9">
    <source>
        <dbReference type="PROSITE" id="PS50262"/>
    </source>
</evidence>
<evidence type="ECO:0000256" key="6">
    <source>
        <dbReference type="ARBA" id="ARBA00023170"/>
    </source>
</evidence>
<evidence type="ECO:0000256" key="8">
    <source>
        <dbReference type="SAM" id="Phobius"/>
    </source>
</evidence>
<keyword evidence="2 8" id="KW-0812">Transmembrane</keyword>
<comment type="subcellular location">
    <subcellularLocation>
        <location evidence="1">Membrane</location>
        <topology evidence="1">Multi-pass membrane protein</topology>
    </subcellularLocation>
</comment>
<evidence type="ECO:0000256" key="2">
    <source>
        <dbReference type="ARBA" id="ARBA00022692"/>
    </source>
</evidence>
<feature type="transmembrane region" description="Helical" evidence="8">
    <location>
        <begin position="300"/>
        <end position="321"/>
    </location>
</feature>
<reference evidence="10" key="1">
    <citation type="submission" date="2021-02" db="EMBL/GenBank/DDBJ databases">
        <authorList>
            <person name="Nowell W R."/>
        </authorList>
    </citation>
    <scope>NUCLEOTIDE SEQUENCE</scope>
</reference>
<feature type="transmembrane region" description="Helical" evidence="8">
    <location>
        <begin position="52"/>
        <end position="75"/>
    </location>
</feature>
<feature type="transmembrane region" description="Helical" evidence="8">
    <location>
        <begin position="20"/>
        <end position="40"/>
    </location>
</feature>
<dbReference type="GO" id="GO:0004930">
    <property type="term" value="F:G protein-coupled receptor activity"/>
    <property type="evidence" value="ECO:0007669"/>
    <property type="project" value="UniProtKB-KW"/>
</dbReference>
<protein>
    <recommendedName>
        <fullName evidence="9">G-protein coupled receptors family 1 profile domain-containing protein</fullName>
    </recommendedName>
</protein>
<dbReference type="Gene3D" id="1.20.1070.10">
    <property type="entry name" value="Rhodopsin 7-helix transmembrane proteins"/>
    <property type="match status" value="1"/>
</dbReference>
<sequence>MSLSSTIARLVTIAQVYTTTTNFLIFIFGLIGNTLNILVFTKLKLFQNNQCIFYLTIESIININFLTFNFLLRFLTTLYGSDLTQYSSIWCKIKVIISQTLALFALYTLNILVFTKLKLFQNNQCIFYLTIESIININFLTFNFLLRFLTTLYGSDLTQYSSIWCKIKVIISQTLALFALYTICFTTIDQFFSTSYLVNLRKISTLKLARCLVIISLCFSLCHSICFGSFFTSKLPADCALTNPILINYYSYFFFPILCGLLPLLISSLVSFFAYRNVRRIIQRQLPILRRRLDQQLTKFVLIRVIFLVLFVTPIVIYRIYTTKVIINPNDSLRLAIERLVLAIMYSLFSMNYAINFYIFFASSSRYRRQMKYVLTKKCWHYWKQRFSSKRNQIHRLPIPSVCSIEHE</sequence>
<dbReference type="PANTHER" id="PTHR24243:SF230">
    <property type="entry name" value="G-PROTEIN COUPLED RECEPTORS FAMILY 1 PROFILE DOMAIN-CONTAINING PROTEIN"/>
    <property type="match status" value="1"/>
</dbReference>
<organism evidence="10 11">
    <name type="scientific">Adineta steineri</name>
    <dbReference type="NCBI Taxonomy" id="433720"/>
    <lineage>
        <taxon>Eukaryota</taxon>
        <taxon>Metazoa</taxon>
        <taxon>Spiralia</taxon>
        <taxon>Gnathifera</taxon>
        <taxon>Rotifera</taxon>
        <taxon>Eurotatoria</taxon>
        <taxon>Bdelloidea</taxon>
        <taxon>Adinetida</taxon>
        <taxon>Adinetidae</taxon>
        <taxon>Adineta</taxon>
    </lineage>
</organism>
<dbReference type="SUPFAM" id="SSF81321">
    <property type="entry name" value="Family A G protein-coupled receptor-like"/>
    <property type="match status" value="1"/>
</dbReference>
<name>A0A813VB25_9BILA</name>